<dbReference type="RefSeq" id="XP_030839551.1">
    <property type="nucleotide sequence ID" value="XM_030983691.1"/>
</dbReference>
<accession>A0A7M7NNZ4</accession>
<proteinExistence type="predicted"/>
<reference evidence="3" key="1">
    <citation type="submission" date="2015-02" db="EMBL/GenBank/DDBJ databases">
        <title>Genome sequencing for Strongylocentrotus purpuratus.</title>
        <authorList>
            <person name="Murali S."/>
            <person name="Liu Y."/>
            <person name="Vee V."/>
            <person name="English A."/>
            <person name="Wang M."/>
            <person name="Skinner E."/>
            <person name="Han Y."/>
            <person name="Muzny D.M."/>
            <person name="Worley K.C."/>
            <person name="Gibbs R.A."/>
        </authorList>
    </citation>
    <scope>NUCLEOTIDE SEQUENCE</scope>
</reference>
<name>A0A7M7NNZ4_STRPU</name>
<organism evidence="2 3">
    <name type="scientific">Strongylocentrotus purpuratus</name>
    <name type="common">Purple sea urchin</name>
    <dbReference type="NCBI Taxonomy" id="7668"/>
    <lineage>
        <taxon>Eukaryota</taxon>
        <taxon>Metazoa</taxon>
        <taxon>Echinodermata</taxon>
        <taxon>Eleutherozoa</taxon>
        <taxon>Echinozoa</taxon>
        <taxon>Echinoidea</taxon>
        <taxon>Euechinoidea</taxon>
        <taxon>Echinacea</taxon>
        <taxon>Camarodonta</taxon>
        <taxon>Echinidea</taxon>
        <taxon>Strongylocentrotidae</taxon>
        <taxon>Strongylocentrotus</taxon>
    </lineage>
</organism>
<dbReference type="EnsemblMetazoa" id="XM_030983691">
    <property type="protein sequence ID" value="XP_030839551"/>
    <property type="gene ID" value="LOC115923272"/>
</dbReference>
<dbReference type="Proteomes" id="UP000007110">
    <property type="component" value="Unassembled WGS sequence"/>
</dbReference>
<protein>
    <recommendedName>
        <fullName evidence="4">Reverse transcriptase domain-containing protein</fullName>
    </recommendedName>
</protein>
<keyword evidence="3" id="KW-1185">Reference proteome</keyword>
<dbReference type="KEGG" id="spu:115923272"/>
<feature type="region of interest" description="Disordered" evidence="1">
    <location>
        <begin position="193"/>
        <end position="293"/>
    </location>
</feature>
<evidence type="ECO:0000256" key="1">
    <source>
        <dbReference type="SAM" id="MobiDB-lite"/>
    </source>
</evidence>
<evidence type="ECO:0000313" key="2">
    <source>
        <dbReference type="EnsemblMetazoa" id="XP_030839551"/>
    </source>
</evidence>
<reference evidence="2" key="2">
    <citation type="submission" date="2021-01" db="UniProtKB">
        <authorList>
            <consortium name="EnsemblMetazoa"/>
        </authorList>
    </citation>
    <scope>IDENTIFICATION</scope>
</reference>
<dbReference type="AlphaFoldDB" id="A0A7M7NNZ4"/>
<evidence type="ECO:0000313" key="3">
    <source>
        <dbReference type="Proteomes" id="UP000007110"/>
    </source>
</evidence>
<dbReference type="GeneID" id="115923272"/>
<evidence type="ECO:0008006" key="4">
    <source>
        <dbReference type="Google" id="ProtNLM"/>
    </source>
</evidence>
<feature type="compositionally biased region" description="Acidic residues" evidence="1">
    <location>
        <begin position="195"/>
        <end position="282"/>
    </location>
</feature>
<dbReference type="InParanoid" id="A0A7M7NNZ4"/>
<sequence length="293" mass="32323">MGPTKVKKAHGPDEIPNIILKEAKDEIAPVLTAIFQKSLDEGDIPLDWEHGFRKLRSCESQLILTIEDLIRSFDQGTQQDVMILDFSKAFDKVITKTNFHRMTATALIGRSGTITIAGNDSPAHGKPYYAFYPVFRHGSSITILHSGEITVRARSEANIIEAIKHIYPLVEAHQKPLTEDIIQKRLARNRIRDEINEDEEEITDAEDEGAGDEGTEDEDFGDEDAGDEDAEDEGAGDEGAGDEGAGDEGAGDEGVEDEDTKDEDFLDEDFGDEDAEDEDAADSDSTLLKYDFK</sequence>
<dbReference type="OrthoDB" id="10056483at2759"/>